<dbReference type="PIRSF" id="PIRSF001143">
    <property type="entry name" value="Factor_X"/>
    <property type="match status" value="1"/>
</dbReference>
<dbReference type="SUPFAM" id="SSF57630">
    <property type="entry name" value="GLA-domain"/>
    <property type="match status" value="1"/>
</dbReference>
<dbReference type="PROSITE" id="PS00022">
    <property type="entry name" value="EGF_1"/>
    <property type="match status" value="1"/>
</dbReference>
<comment type="subcellular location">
    <subcellularLocation>
        <location evidence="3">Secreted</location>
    </subcellularLocation>
</comment>
<feature type="domain" description="Peptidase S1" evidence="28">
    <location>
        <begin position="266"/>
        <end position="503"/>
    </location>
</feature>
<dbReference type="Proteomes" id="UP001557470">
    <property type="component" value="Unassembled WGS sequence"/>
</dbReference>
<dbReference type="InterPro" id="IPR043504">
    <property type="entry name" value="Peptidase_S1_PA_chymotrypsin"/>
</dbReference>
<keyword evidence="12" id="KW-0479">Metal-binding</keyword>
<dbReference type="EMBL" id="JAGEUA010000006">
    <property type="protein sequence ID" value="KAL0974140.1"/>
    <property type="molecule type" value="Genomic_DNA"/>
</dbReference>
<dbReference type="PROSITE" id="PS00134">
    <property type="entry name" value="TRYPSIN_HIS"/>
    <property type="match status" value="1"/>
</dbReference>
<dbReference type="PROSITE" id="PS00010">
    <property type="entry name" value="ASX_HYDROXYL"/>
    <property type="match status" value="1"/>
</dbReference>
<keyword evidence="11" id="KW-0356">Hemostasis</keyword>
<dbReference type="InterPro" id="IPR000294">
    <property type="entry name" value="GLA_domain"/>
</dbReference>
<dbReference type="PROSITE" id="PS00135">
    <property type="entry name" value="TRYPSIN_SER"/>
    <property type="match status" value="1"/>
</dbReference>
<comment type="caution">
    <text evidence="30">The sequence shown here is derived from an EMBL/GenBank/DDBJ whole genome shotgun (WGS) entry which is preliminary data.</text>
</comment>
<evidence type="ECO:0000259" key="29">
    <source>
        <dbReference type="PROSITE" id="PS50998"/>
    </source>
</evidence>
<dbReference type="InterPro" id="IPR000742">
    <property type="entry name" value="EGF"/>
</dbReference>
<dbReference type="SMART" id="SM00069">
    <property type="entry name" value="GLA"/>
    <property type="match status" value="1"/>
</dbReference>
<evidence type="ECO:0000256" key="24">
    <source>
        <dbReference type="PROSITE-ProRule" id="PRU00076"/>
    </source>
</evidence>
<evidence type="ECO:0000256" key="16">
    <source>
        <dbReference type="ARBA" id="ARBA00022837"/>
    </source>
</evidence>
<dbReference type="PRINTS" id="PR00001">
    <property type="entry name" value="GLABLOOD"/>
</dbReference>
<dbReference type="CDD" id="cd00190">
    <property type="entry name" value="Tryp_SPc"/>
    <property type="match status" value="1"/>
</dbReference>
<dbReference type="GO" id="GO:0005576">
    <property type="term" value="C:extracellular region"/>
    <property type="evidence" value="ECO:0007669"/>
    <property type="project" value="UniProtKB-SubCell"/>
</dbReference>
<dbReference type="SUPFAM" id="SSF57196">
    <property type="entry name" value="EGF/Laminin"/>
    <property type="match status" value="2"/>
</dbReference>
<dbReference type="SMART" id="SM00020">
    <property type="entry name" value="Tryp_SPc"/>
    <property type="match status" value="1"/>
</dbReference>
<dbReference type="PROSITE" id="PS50240">
    <property type="entry name" value="TRYPSIN_DOM"/>
    <property type="match status" value="1"/>
</dbReference>
<dbReference type="PROSITE" id="PS01187">
    <property type="entry name" value="EGF_CA"/>
    <property type="match status" value="1"/>
</dbReference>
<dbReference type="InterPro" id="IPR050442">
    <property type="entry name" value="Peptidase_S1_coag_factors"/>
</dbReference>
<keyword evidence="15 25" id="KW-0720">Serine protease</keyword>
<dbReference type="GO" id="GO:0006508">
    <property type="term" value="P:proteolysis"/>
    <property type="evidence" value="ECO:0007669"/>
    <property type="project" value="UniProtKB-KW"/>
</dbReference>
<sequence length="509" mass="56364">MATVQSVLLVCMLLLDSQQSFGEPVFLTGRAADSMLRRSRRHNTGVFEEVLQGNLERECLEERCNFEEAREVFEDDVKTMDFWVGYEDGNQCKSLPCQNQGSCEDHMGSYSCSCQPGFTGSNCEIETSRRCEVNNGQCMHFCESVGPIGAQCACAGGYMLAQDGVTCQPKVAFPCGRVELDGIRDTLKKRSLFDLQNTTLDGNVSTTSRNQTQIQAVVGTKASAPATTKASRLAASRSKLPIWAQEEQSGTSKPHINNIGDDRKRIVGGNTVIPGEIPWQVALVLRPSNKLFCGGTILSERWVITAAHCLVEAGEGSFFIRVGEHNIYAKDGTEQDHEVLKHHKHPQYNAQRSLVNHDIALLNLRTPITFSSHARPICLGPKDFTEDLMKDKSPATVSGWGRVRFHGALSHTLQKVELPFTERTKCKSNNHQPITSYMFCAGYAKTEKDACQGDSGGPHTNQYHGTWFLTGVVSWGNECAKEDSFGVYTRVSQYYTWIHKVMGVTKSPL</sequence>
<reference evidence="30 31" key="1">
    <citation type="submission" date="2024-06" db="EMBL/GenBank/DDBJ databases">
        <authorList>
            <person name="Pan Q."/>
            <person name="Wen M."/>
            <person name="Jouanno E."/>
            <person name="Zahm M."/>
            <person name="Klopp C."/>
            <person name="Cabau C."/>
            <person name="Louis A."/>
            <person name="Berthelot C."/>
            <person name="Parey E."/>
            <person name="Roest Crollius H."/>
            <person name="Montfort J."/>
            <person name="Robinson-Rechavi M."/>
            <person name="Bouchez O."/>
            <person name="Lampietro C."/>
            <person name="Lopez Roques C."/>
            <person name="Donnadieu C."/>
            <person name="Postlethwait J."/>
            <person name="Bobe J."/>
            <person name="Verreycken H."/>
            <person name="Guiguen Y."/>
        </authorList>
    </citation>
    <scope>NUCLEOTIDE SEQUENCE [LARGE SCALE GENOMIC DNA]</scope>
    <source>
        <strain evidence="30">Up_M1</strain>
        <tissue evidence="30">Testis</tissue>
    </source>
</reference>
<accession>A0ABD0WKT3</accession>
<feature type="disulfide bond" evidence="24">
    <location>
        <begin position="114"/>
        <end position="123"/>
    </location>
</feature>
<dbReference type="GO" id="GO:0007596">
    <property type="term" value="P:blood coagulation"/>
    <property type="evidence" value="ECO:0007669"/>
    <property type="project" value="UniProtKB-KW"/>
</dbReference>
<keyword evidence="21" id="KW-0325">Glycoprotein</keyword>
<dbReference type="SMART" id="SM00181">
    <property type="entry name" value="EGF"/>
    <property type="match status" value="2"/>
</dbReference>
<dbReference type="FunFam" id="2.40.10.10:FF:000120">
    <property type="entry name" value="Putative serine protease"/>
    <property type="match status" value="1"/>
</dbReference>
<dbReference type="Gene3D" id="2.10.25.10">
    <property type="entry name" value="Laminin"/>
    <property type="match status" value="2"/>
</dbReference>
<evidence type="ECO:0000256" key="15">
    <source>
        <dbReference type="ARBA" id="ARBA00022825"/>
    </source>
</evidence>
<keyword evidence="20 24" id="KW-1015">Disulfide bond</keyword>
<dbReference type="PANTHER" id="PTHR24278">
    <property type="entry name" value="COAGULATION FACTOR"/>
    <property type="match status" value="1"/>
</dbReference>
<dbReference type="InterPro" id="IPR012224">
    <property type="entry name" value="Pept_S1A_FX"/>
</dbReference>
<dbReference type="PRINTS" id="PR00722">
    <property type="entry name" value="CHYMOTRYPSIN"/>
</dbReference>
<feature type="domain" description="EGF-like" evidence="27">
    <location>
        <begin position="88"/>
        <end position="124"/>
    </location>
</feature>
<dbReference type="InterPro" id="IPR001881">
    <property type="entry name" value="EGF-like_Ca-bd_dom"/>
</dbReference>
<dbReference type="InterPro" id="IPR000152">
    <property type="entry name" value="EGF-type_Asp/Asn_hydroxyl_site"/>
</dbReference>
<evidence type="ECO:0000313" key="30">
    <source>
        <dbReference type="EMBL" id="KAL0974140.1"/>
    </source>
</evidence>
<evidence type="ECO:0000256" key="8">
    <source>
        <dbReference type="ARBA" id="ARBA00022536"/>
    </source>
</evidence>
<evidence type="ECO:0000256" key="17">
    <source>
        <dbReference type="ARBA" id="ARBA00022842"/>
    </source>
</evidence>
<evidence type="ECO:0000256" key="12">
    <source>
        <dbReference type="ARBA" id="ARBA00022723"/>
    </source>
</evidence>
<evidence type="ECO:0000256" key="20">
    <source>
        <dbReference type="ARBA" id="ARBA00023157"/>
    </source>
</evidence>
<evidence type="ECO:0000256" key="10">
    <source>
        <dbReference type="ARBA" id="ARBA00022670"/>
    </source>
</evidence>
<evidence type="ECO:0000256" key="21">
    <source>
        <dbReference type="ARBA" id="ARBA00023180"/>
    </source>
</evidence>
<dbReference type="Gene3D" id="2.40.10.10">
    <property type="entry name" value="Trypsin-like serine proteases"/>
    <property type="match status" value="2"/>
</dbReference>
<keyword evidence="14 25" id="KW-0378">Hydrolase</keyword>
<dbReference type="InterPro" id="IPR035972">
    <property type="entry name" value="GLA-like_dom_SF"/>
</dbReference>
<evidence type="ECO:0000256" key="11">
    <source>
        <dbReference type="ARBA" id="ARBA00022696"/>
    </source>
</evidence>
<evidence type="ECO:0000256" key="5">
    <source>
        <dbReference type="ARBA" id="ARBA00019454"/>
    </source>
</evidence>
<evidence type="ECO:0000256" key="7">
    <source>
        <dbReference type="ARBA" id="ARBA00022525"/>
    </source>
</evidence>
<keyword evidence="22" id="KW-0379">Hydroxylation</keyword>
<dbReference type="InterPro" id="IPR033116">
    <property type="entry name" value="TRYPSIN_SER"/>
</dbReference>
<dbReference type="InterPro" id="IPR018097">
    <property type="entry name" value="EGF_Ca-bd_CS"/>
</dbReference>
<dbReference type="Pfam" id="PF00594">
    <property type="entry name" value="Gla"/>
    <property type="match status" value="1"/>
</dbReference>
<dbReference type="GO" id="GO:0004252">
    <property type="term" value="F:serine-type endopeptidase activity"/>
    <property type="evidence" value="ECO:0007669"/>
    <property type="project" value="UniProtKB-EC"/>
</dbReference>
<comment type="function">
    <text evidence="2">Factor IX is a vitamin K-dependent plasma protein that participates in the intrinsic pathway of blood coagulation by converting factor X to its active form in the presence of Ca(2+) ions, phospholipids, and factor VIIIa.</text>
</comment>
<dbReference type="PROSITE" id="PS50026">
    <property type="entry name" value="EGF_3"/>
    <property type="match status" value="1"/>
</dbReference>
<keyword evidence="31" id="KW-1185">Reference proteome</keyword>
<evidence type="ECO:0000256" key="19">
    <source>
        <dbReference type="ARBA" id="ARBA00023145"/>
    </source>
</evidence>
<keyword evidence="19" id="KW-0865">Zymogen</keyword>
<evidence type="ECO:0000256" key="3">
    <source>
        <dbReference type="ARBA" id="ARBA00004613"/>
    </source>
</evidence>
<dbReference type="Pfam" id="PF14670">
    <property type="entry name" value="FXa_inhibition"/>
    <property type="match status" value="1"/>
</dbReference>
<evidence type="ECO:0000256" key="13">
    <source>
        <dbReference type="ARBA" id="ARBA00022729"/>
    </source>
</evidence>
<comment type="catalytic activity">
    <reaction evidence="1">
        <text>Selective cleavage of Arg-|-Ile bond in factor X to form factor Xa.</text>
        <dbReference type="EC" id="3.4.21.22"/>
    </reaction>
</comment>
<dbReference type="InterPro" id="IPR017857">
    <property type="entry name" value="Coagulation_fac-like_Gla_dom"/>
</dbReference>
<dbReference type="SUPFAM" id="SSF50494">
    <property type="entry name" value="Trypsin-like serine proteases"/>
    <property type="match status" value="1"/>
</dbReference>
<dbReference type="CDD" id="cd00054">
    <property type="entry name" value="EGF_CA"/>
    <property type="match status" value="1"/>
</dbReference>
<dbReference type="SMART" id="SM00179">
    <property type="entry name" value="EGF_CA"/>
    <property type="match status" value="1"/>
</dbReference>
<proteinExistence type="predicted"/>
<keyword evidence="16" id="KW-0106">Calcium</keyword>
<name>A0ABD0WKT3_UMBPY</name>
<dbReference type="PROSITE" id="PS00011">
    <property type="entry name" value="GLA_1"/>
    <property type="match status" value="1"/>
</dbReference>
<evidence type="ECO:0000256" key="14">
    <source>
        <dbReference type="ARBA" id="ARBA00022801"/>
    </source>
</evidence>
<evidence type="ECO:0000256" key="4">
    <source>
        <dbReference type="ARBA" id="ARBA00012066"/>
    </source>
</evidence>
<keyword evidence="8 24" id="KW-0245">EGF-like domain</keyword>
<keyword evidence="13 26" id="KW-0732">Signal</keyword>
<dbReference type="AlphaFoldDB" id="A0ABD0WKT3"/>
<dbReference type="InterPro" id="IPR018114">
    <property type="entry name" value="TRYPSIN_HIS"/>
</dbReference>
<keyword evidence="10 25" id="KW-0645">Protease</keyword>
<protein>
    <recommendedName>
        <fullName evidence="5">Coagulation factor IX</fullName>
        <ecNumber evidence="4">3.4.21.22</ecNumber>
    </recommendedName>
    <alternativeName>
        <fullName evidence="23">Christmas factor</fullName>
    </alternativeName>
</protein>
<keyword evidence="7" id="KW-0964">Secreted</keyword>
<keyword evidence="9" id="KW-0597">Phosphoprotein</keyword>
<evidence type="ECO:0000259" key="27">
    <source>
        <dbReference type="PROSITE" id="PS50026"/>
    </source>
</evidence>
<evidence type="ECO:0000256" key="25">
    <source>
        <dbReference type="RuleBase" id="RU363034"/>
    </source>
</evidence>
<keyword evidence="17" id="KW-0460">Magnesium</keyword>
<feature type="signal peptide" evidence="26">
    <location>
        <begin position="1"/>
        <end position="22"/>
    </location>
</feature>
<dbReference type="GO" id="GO:0046872">
    <property type="term" value="F:metal ion binding"/>
    <property type="evidence" value="ECO:0007669"/>
    <property type="project" value="UniProtKB-KW"/>
</dbReference>
<dbReference type="Pfam" id="PF00008">
    <property type="entry name" value="EGF"/>
    <property type="match status" value="1"/>
</dbReference>
<dbReference type="EC" id="3.4.21.22" evidence="4"/>
<evidence type="ECO:0000256" key="9">
    <source>
        <dbReference type="ARBA" id="ARBA00022553"/>
    </source>
</evidence>
<dbReference type="PANTHER" id="PTHR24278:SF31">
    <property type="entry name" value="COAGULATION FACTOR IX"/>
    <property type="match status" value="1"/>
</dbReference>
<dbReference type="Pfam" id="PF00089">
    <property type="entry name" value="Trypsin"/>
    <property type="match status" value="1"/>
</dbReference>
<evidence type="ECO:0000256" key="23">
    <source>
        <dbReference type="ARBA" id="ARBA00031357"/>
    </source>
</evidence>
<keyword evidence="6" id="KW-0301">Gamma-carboxyglutamic acid</keyword>
<keyword evidence="18" id="KW-0094">Blood coagulation</keyword>
<evidence type="ECO:0000256" key="6">
    <source>
        <dbReference type="ARBA" id="ARBA00022479"/>
    </source>
</evidence>
<evidence type="ECO:0000256" key="18">
    <source>
        <dbReference type="ARBA" id="ARBA00023084"/>
    </source>
</evidence>
<dbReference type="FunFam" id="2.10.25.10:FF:000162">
    <property type="entry name" value="Coagulation factor X (Predicted)"/>
    <property type="match status" value="1"/>
</dbReference>
<feature type="domain" description="Gla" evidence="29">
    <location>
        <begin position="42"/>
        <end position="88"/>
    </location>
</feature>
<dbReference type="FunFam" id="4.10.740.10:FF:000001">
    <property type="entry name" value="vitamin K-dependent protein S"/>
    <property type="match status" value="1"/>
</dbReference>
<dbReference type="InterPro" id="IPR001254">
    <property type="entry name" value="Trypsin_dom"/>
</dbReference>
<evidence type="ECO:0000256" key="1">
    <source>
        <dbReference type="ARBA" id="ARBA00001368"/>
    </source>
</evidence>
<feature type="chain" id="PRO_5044740769" description="Coagulation factor IX" evidence="26">
    <location>
        <begin position="23"/>
        <end position="509"/>
    </location>
</feature>
<dbReference type="InterPro" id="IPR009003">
    <property type="entry name" value="Peptidase_S1_PA"/>
</dbReference>
<dbReference type="InterPro" id="IPR001314">
    <property type="entry name" value="Peptidase_S1A"/>
</dbReference>
<dbReference type="PROSITE" id="PS01186">
    <property type="entry name" value="EGF_2"/>
    <property type="match status" value="1"/>
</dbReference>
<dbReference type="PROSITE" id="PS50998">
    <property type="entry name" value="GLA_2"/>
    <property type="match status" value="1"/>
</dbReference>
<evidence type="ECO:0000313" key="31">
    <source>
        <dbReference type="Proteomes" id="UP001557470"/>
    </source>
</evidence>
<evidence type="ECO:0000256" key="26">
    <source>
        <dbReference type="SAM" id="SignalP"/>
    </source>
</evidence>
<comment type="caution">
    <text evidence="24">Lacks conserved residue(s) required for the propagation of feature annotation.</text>
</comment>
<evidence type="ECO:0000256" key="2">
    <source>
        <dbReference type="ARBA" id="ARBA00002741"/>
    </source>
</evidence>
<gene>
    <name evidence="30" type="ORF">UPYG_G00216160</name>
</gene>
<evidence type="ECO:0000256" key="22">
    <source>
        <dbReference type="ARBA" id="ARBA00023278"/>
    </source>
</evidence>
<dbReference type="Gene3D" id="4.10.740.10">
    <property type="entry name" value="Coagulation Factor IX"/>
    <property type="match status" value="1"/>
</dbReference>
<organism evidence="30 31">
    <name type="scientific">Umbra pygmaea</name>
    <name type="common">Eastern mudminnow</name>
    <dbReference type="NCBI Taxonomy" id="75934"/>
    <lineage>
        <taxon>Eukaryota</taxon>
        <taxon>Metazoa</taxon>
        <taxon>Chordata</taxon>
        <taxon>Craniata</taxon>
        <taxon>Vertebrata</taxon>
        <taxon>Euteleostomi</taxon>
        <taxon>Actinopterygii</taxon>
        <taxon>Neopterygii</taxon>
        <taxon>Teleostei</taxon>
        <taxon>Protacanthopterygii</taxon>
        <taxon>Esociformes</taxon>
        <taxon>Umbridae</taxon>
        <taxon>Umbra</taxon>
    </lineage>
</organism>
<evidence type="ECO:0000259" key="28">
    <source>
        <dbReference type="PROSITE" id="PS50240"/>
    </source>
</evidence>